<feature type="region of interest" description="Disordered" evidence="10">
    <location>
        <begin position="54"/>
        <end position="139"/>
    </location>
</feature>
<dbReference type="InterPro" id="IPR006260">
    <property type="entry name" value="TonB/TolA_C"/>
</dbReference>
<dbReference type="EMBL" id="JABBGA010000010">
    <property type="protein sequence ID" value="NML26773.1"/>
    <property type="molecule type" value="Genomic_DNA"/>
</dbReference>
<dbReference type="GO" id="GO:0015031">
    <property type="term" value="P:protein transport"/>
    <property type="evidence" value="ECO:0007669"/>
    <property type="project" value="UniProtKB-KW"/>
</dbReference>
<evidence type="ECO:0000313" key="14">
    <source>
        <dbReference type="Proteomes" id="UP000580043"/>
    </source>
</evidence>
<dbReference type="GO" id="GO:0055085">
    <property type="term" value="P:transmembrane transport"/>
    <property type="evidence" value="ECO:0007669"/>
    <property type="project" value="InterPro"/>
</dbReference>
<evidence type="ECO:0000256" key="5">
    <source>
        <dbReference type="ARBA" id="ARBA00022519"/>
    </source>
</evidence>
<keyword evidence="7" id="KW-0653">Protein transport</keyword>
<dbReference type="NCBIfam" id="TIGR01352">
    <property type="entry name" value="tonB_Cterm"/>
    <property type="match status" value="1"/>
</dbReference>
<evidence type="ECO:0000256" key="7">
    <source>
        <dbReference type="ARBA" id="ARBA00022927"/>
    </source>
</evidence>
<feature type="compositionally biased region" description="Polar residues" evidence="10">
    <location>
        <begin position="105"/>
        <end position="132"/>
    </location>
</feature>
<evidence type="ECO:0000256" key="1">
    <source>
        <dbReference type="ARBA" id="ARBA00004383"/>
    </source>
</evidence>
<comment type="similarity">
    <text evidence="2">Belongs to the TonB family.</text>
</comment>
<dbReference type="Gene3D" id="3.30.1150.10">
    <property type="match status" value="1"/>
</dbReference>
<name>A0A848G8P8_9RHOO</name>
<dbReference type="SUPFAM" id="SSF74653">
    <property type="entry name" value="TolA/TonB C-terminal domain"/>
    <property type="match status" value="1"/>
</dbReference>
<evidence type="ECO:0000256" key="3">
    <source>
        <dbReference type="ARBA" id="ARBA00022448"/>
    </source>
</evidence>
<evidence type="ECO:0000256" key="11">
    <source>
        <dbReference type="SAM" id="Phobius"/>
    </source>
</evidence>
<dbReference type="PANTHER" id="PTHR33446:SF11">
    <property type="entry name" value="TONB3"/>
    <property type="match status" value="1"/>
</dbReference>
<comment type="subcellular location">
    <subcellularLocation>
        <location evidence="1">Cell inner membrane</location>
        <topology evidence="1">Single-pass membrane protein</topology>
        <orientation evidence="1">Periplasmic side</orientation>
    </subcellularLocation>
</comment>
<evidence type="ECO:0000256" key="2">
    <source>
        <dbReference type="ARBA" id="ARBA00006555"/>
    </source>
</evidence>
<dbReference type="Proteomes" id="UP000580043">
    <property type="component" value="Unassembled WGS sequence"/>
</dbReference>
<evidence type="ECO:0000256" key="4">
    <source>
        <dbReference type="ARBA" id="ARBA00022475"/>
    </source>
</evidence>
<gene>
    <name evidence="13" type="ORF">HHL15_13540</name>
</gene>
<evidence type="ECO:0000256" key="8">
    <source>
        <dbReference type="ARBA" id="ARBA00022989"/>
    </source>
</evidence>
<keyword evidence="4" id="KW-1003">Cell membrane</keyword>
<dbReference type="PROSITE" id="PS52015">
    <property type="entry name" value="TONB_CTD"/>
    <property type="match status" value="1"/>
</dbReference>
<feature type="domain" description="TonB C-terminal" evidence="12">
    <location>
        <begin position="185"/>
        <end position="282"/>
    </location>
</feature>
<accession>A0A848G8P8</accession>
<evidence type="ECO:0000313" key="13">
    <source>
        <dbReference type="EMBL" id="NML26773.1"/>
    </source>
</evidence>
<dbReference type="InterPro" id="IPR051045">
    <property type="entry name" value="TonB-dependent_transducer"/>
</dbReference>
<evidence type="ECO:0000256" key="9">
    <source>
        <dbReference type="ARBA" id="ARBA00023136"/>
    </source>
</evidence>
<keyword evidence="9 11" id="KW-0472">Membrane</keyword>
<keyword evidence="6 11" id="KW-0812">Transmembrane</keyword>
<comment type="caution">
    <text evidence="13">The sequence shown here is derived from an EMBL/GenBank/DDBJ whole genome shotgun (WGS) entry which is preliminary data.</text>
</comment>
<keyword evidence="5" id="KW-0997">Cell inner membrane</keyword>
<evidence type="ECO:0000256" key="6">
    <source>
        <dbReference type="ARBA" id="ARBA00022692"/>
    </source>
</evidence>
<keyword evidence="14" id="KW-1185">Reference proteome</keyword>
<dbReference type="GO" id="GO:0031992">
    <property type="term" value="F:energy transducer activity"/>
    <property type="evidence" value="ECO:0007669"/>
    <property type="project" value="TreeGrafter"/>
</dbReference>
<dbReference type="AlphaFoldDB" id="A0A848G8P8"/>
<organism evidence="13 14">
    <name type="scientific">Zoogloea dura</name>
    <dbReference type="NCBI Taxonomy" id="2728840"/>
    <lineage>
        <taxon>Bacteria</taxon>
        <taxon>Pseudomonadati</taxon>
        <taxon>Pseudomonadota</taxon>
        <taxon>Betaproteobacteria</taxon>
        <taxon>Rhodocyclales</taxon>
        <taxon>Zoogloeaceae</taxon>
        <taxon>Zoogloea</taxon>
    </lineage>
</organism>
<dbReference type="GO" id="GO:0098797">
    <property type="term" value="C:plasma membrane protein complex"/>
    <property type="evidence" value="ECO:0007669"/>
    <property type="project" value="TreeGrafter"/>
</dbReference>
<proteinExistence type="inferred from homology"/>
<protein>
    <submittedName>
        <fullName evidence="13">Energy transducer TonB</fullName>
    </submittedName>
</protein>
<evidence type="ECO:0000256" key="10">
    <source>
        <dbReference type="SAM" id="MobiDB-lite"/>
    </source>
</evidence>
<dbReference type="PANTHER" id="PTHR33446">
    <property type="entry name" value="PROTEIN TONB-RELATED"/>
    <property type="match status" value="1"/>
</dbReference>
<keyword evidence="8 11" id="KW-1133">Transmembrane helix</keyword>
<dbReference type="Pfam" id="PF03544">
    <property type="entry name" value="TonB_C"/>
    <property type="match status" value="1"/>
</dbReference>
<sequence>MGKTARYALEWGVGLSLGLHALLLTVHFVMPDASHFKLRDRGLDVVLVNSRHAQRPDKADLLAQSNLDGGGTGEKGDKLATPLPPQDSSQAGTGLVEAQRRSEQAETPQMQAMTTARSKASIASDTRQTNPVDTPRQASGYDLLDSSAAVARIEAQIDKDLVDYAARPRKKFIGARTEEYRFAQYVEDWRQKIERVGNLNYPPAARGKLYGSLLLSISIRADGNVKHVEIQRSSGNKILDDAAVRIVQLSSPFPSFPDAIRKDTDEIVITRTWKFTNADVVRTENTE</sequence>
<evidence type="ECO:0000259" key="12">
    <source>
        <dbReference type="PROSITE" id="PS52015"/>
    </source>
</evidence>
<keyword evidence="3" id="KW-0813">Transport</keyword>
<dbReference type="InterPro" id="IPR037682">
    <property type="entry name" value="TonB_C"/>
</dbReference>
<feature type="transmembrane region" description="Helical" evidence="11">
    <location>
        <begin position="7"/>
        <end position="30"/>
    </location>
</feature>
<reference evidence="13 14" key="1">
    <citation type="submission" date="2020-04" db="EMBL/GenBank/DDBJ databases">
        <title>Zoogloea sp. G-4-1-14 isolated from soil.</title>
        <authorList>
            <person name="Dahal R.H."/>
        </authorList>
    </citation>
    <scope>NUCLEOTIDE SEQUENCE [LARGE SCALE GENOMIC DNA]</scope>
    <source>
        <strain evidence="13 14">G-4-1-14</strain>
    </source>
</reference>